<dbReference type="GO" id="GO:0030288">
    <property type="term" value="C:outer membrane-bounded periplasmic space"/>
    <property type="evidence" value="ECO:0007669"/>
    <property type="project" value="TreeGrafter"/>
</dbReference>
<evidence type="ECO:0000256" key="5">
    <source>
        <dbReference type="ARBA" id="ARBA00022729"/>
    </source>
</evidence>
<keyword evidence="6" id="KW-0574">Periplasm</keyword>
<evidence type="ECO:0000256" key="1">
    <source>
        <dbReference type="ARBA" id="ARBA00004196"/>
    </source>
</evidence>
<evidence type="ECO:0000256" key="3">
    <source>
        <dbReference type="ARBA" id="ARBA00022597"/>
    </source>
</evidence>
<dbReference type="EMBL" id="CP002160">
    <property type="protein sequence ID" value="ADL53509.1"/>
    <property type="molecule type" value="Genomic_DNA"/>
</dbReference>
<evidence type="ECO:0000259" key="11">
    <source>
        <dbReference type="Pfam" id="PF13407"/>
    </source>
</evidence>
<feature type="domain" description="Periplasmic binding protein" evidence="11">
    <location>
        <begin position="44"/>
        <end position="316"/>
    </location>
</feature>
<feature type="transmembrane region" description="Helical" evidence="10">
    <location>
        <begin position="9"/>
        <end position="27"/>
    </location>
</feature>
<dbReference type="Gene3D" id="3.40.50.2300">
    <property type="match status" value="2"/>
</dbReference>
<name>D9SKT7_CLOC7</name>
<evidence type="ECO:0000256" key="8">
    <source>
        <dbReference type="ARBA" id="ARBA00034323"/>
    </source>
</evidence>
<evidence type="ECO:0000256" key="4">
    <source>
        <dbReference type="ARBA" id="ARBA00022723"/>
    </source>
</evidence>
<evidence type="ECO:0000313" key="12">
    <source>
        <dbReference type="EMBL" id="ADL53509.1"/>
    </source>
</evidence>
<dbReference type="OrthoDB" id="9769193at2"/>
<dbReference type="CDD" id="cd01539">
    <property type="entry name" value="PBP1_GGBP"/>
    <property type="match status" value="1"/>
</dbReference>
<comment type="subunit">
    <text evidence="8">The ABC transporter complex is composed of one ATP-binding protein (MglA), two transmembrane proteins (MglC) and a solute-binding protein (MglB).</text>
</comment>
<dbReference type="PANTHER" id="PTHR30036">
    <property type="entry name" value="D-XYLOSE-BINDING PERIPLASMIC PROTEIN"/>
    <property type="match status" value="1"/>
</dbReference>
<evidence type="ECO:0000256" key="10">
    <source>
        <dbReference type="SAM" id="Phobius"/>
    </source>
</evidence>
<protein>
    <recommendedName>
        <fullName evidence="9">D-galactose/methyl-galactoside binding periplasmic protein MglB</fullName>
    </recommendedName>
</protein>
<keyword evidence="10" id="KW-0472">Membrane</keyword>
<dbReference type="InterPro" id="IPR025997">
    <property type="entry name" value="SBP_2_dom"/>
</dbReference>
<keyword evidence="4" id="KW-0479">Metal-binding</keyword>
<dbReference type="InterPro" id="IPR028082">
    <property type="entry name" value="Peripla_BP_I"/>
</dbReference>
<sequence>MKNSKSTRVYLIVFIALVIITFFIVSMNRNIFMEIGYKDGFPKIGAVIYKYDDTFISYVSESMEETSFGKAALNVQDSQNDQSRQFQQIDEMIDDKVRVLVVNLVEPTAAETIINKAKNAEVPVIFFNKEPEASVLKSYSNAWYVGADSSEAGILQGKMIAKLWRKNLQWDKDKDGILSYVLLKGEPGHPDAEIRAKYVIDEIKNSGIQVRELDSHYAMWDEVRARGKMDQWIAQFGNNIEFVISNNDTMAIGAINSLEKNGYMSGDNFVPVVGVDAIQEAIQEITEGKMVGTVLNDAKKQGAAVINLAINASKGDDILKGTAFVMGSDKSVRVPYVAITKDNLDVAKEAYKY</sequence>
<dbReference type="RefSeq" id="WP_010073849.1">
    <property type="nucleotide sequence ID" value="NC_014393.1"/>
</dbReference>
<organism evidence="12 13">
    <name type="scientific">Clostridium cellulovorans (strain ATCC 35296 / DSM 3052 / OCM 3 / 743B)</name>
    <dbReference type="NCBI Taxonomy" id="573061"/>
    <lineage>
        <taxon>Bacteria</taxon>
        <taxon>Bacillati</taxon>
        <taxon>Bacillota</taxon>
        <taxon>Clostridia</taxon>
        <taxon>Eubacteriales</taxon>
        <taxon>Clostridiaceae</taxon>
        <taxon>Clostridium</taxon>
    </lineage>
</organism>
<keyword evidence="7" id="KW-0106">Calcium</keyword>
<dbReference type="eggNOG" id="COG1879">
    <property type="taxonomic scope" value="Bacteria"/>
</dbReference>
<evidence type="ECO:0000256" key="6">
    <source>
        <dbReference type="ARBA" id="ARBA00022764"/>
    </source>
</evidence>
<dbReference type="AlphaFoldDB" id="D9SKT7"/>
<evidence type="ECO:0000256" key="2">
    <source>
        <dbReference type="ARBA" id="ARBA00022448"/>
    </source>
</evidence>
<evidence type="ECO:0000256" key="9">
    <source>
        <dbReference type="ARBA" id="ARBA00034344"/>
    </source>
</evidence>
<keyword evidence="5" id="KW-0732">Signal</keyword>
<proteinExistence type="predicted"/>
<dbReference type="KEGG" id="ccb:Clocel_3839"/>
<dbReference type="GO" id="GO:0030246">
    <property type="term" value="F:carbohydrate binding"/>
    <property type="evidence" value="ECO:0007669"/>
    <property type="project" value="InterPro"/>
</dbReference>
<accession>D9SKT7</accession>
<dbReference type="Proteomes" id="UP000002730">
    <property type="component" value="Chromosome"/>
</dbReference>
<dbReference type="GO" id="GO:0046872">
    <property type="term" value="F:metal ion binding"/>
    <property type="evidence" value="ECO:0007669"/>
    <property type="project" value="UniProtKB-KW"/>
</dbReference>
<keyword evidence="3" id="KW-0762">Sugar transport</keyword>
<evidence type="ECO:0000313" key="13">
    <source>
        <dbReference type="Proteomes" id="UP000002730"/>
    </source>
</evidence>
<dbReference type="InterPro" id="IPR050555">
    <property type="entry name" value="Bact_Solute-Bind_Prot2"/>
</dbReference>
<evidence type="ECO:0000256" key="7">
    <source>
        <dbReference type="ARBA" id="ARBA00022837"/>
    </source>
</evidence>
<comment type="subcellular location">
    <subcellularLocation>
        <location evidence="1">Cell envelope</location>
    </subcellularLocation>
</comment>
<reference evidence="12 13" key="1">
    <citation type="submission" date="2010-08" db="EMBL/GenBank/DDBJ databases">
        <title>Complete sequence of Clostridium cellulovorans 743B.</title>
        <authorList>
            <consortium name="US DOE Joint Genome Institute"/>
            <person name="Lucas S."/>
            <person name="Copeland A."/>
            <person name="Lapidus A."/>
            <person name="Cheng J.-F."/>
            <person name="Bruce D."/>
            <person name="Goodwin L."/>
            <person name="Pitluck S."/>
            <person name="Chertkov O."/>
            <person name="Detter J.C."/>
            <person name="Han C."/>
            <person name="Tapia R."/>
            <person name="Land M."/>
            <person name="Hauser L."/>
            <person name="Chang Y.-J."/>
            <person name="Jeffries C."/>
            <person name="Kyrpides N."/>
            <person name="Ivanova N."/>
            <person name="Mikhailova N."/>
            <person name="Hemme C.L."/>
            <person name="Woyke T."/>
        </authorList>
    </citation>
    <scope>NUCLEOTIDE SEQUENCE [LARGE SCALE GENOMIC DNA]</scope>
    <source>
        <strain evidence="13">ATCC 35296 / DSM 3052 / OCM 3 / 743B</strain>
    </source>
</reference>
<keyword evidence="13" id="KW-1185">Reference proteome</keyword>
<gene>
    <name evidence="12" type="ordered locus">Clocel_3839</name>
</gene>
<dbReference type="Pfam" id="PF13407">
    <property type="entry name" value="Peripla_BP_4"/>
    <property type="match status" value="1"/>
</dbReference>
<keyword evidence="10" id="KW-0812">Transmembrane</keyword>
<dbReference type="PANTHER" id="PTHR30036:SF2">
    <property type="entry name" value="D-GALACTOSE_METHYL-GALACTOSIDE BINDING PERIPLASMIC PROTEIN MGLB"/>
    <property type="match status" value="1"/>
</dbReference>
<keyword evidence="2" id="KW-0813">Transport</keyword>
<dbReference type="STRING" id="573061.Clocel_3839"/>
<dbReference type="InterPro" id="IPR044085">
    <property type="entry name" value="MglB-like_PBP1"/>
</dbReference>
<dbReference type="SUPFAM" id="SSF53822">
    <property type="entry name" value="Periplasmic binding protein-like I"/>
    <property type="match status" value="1"/>
</dbReference>
<keyword evidence="10" id="KW-1133">Transmembrane helix</keyword>
<dbReference type="HOGENOM" id="CLU_037628_3_1_9"/>